<keyword evidence="3" id="KW-1185">Reference proteome</keyword>
<keyword evidence="2" id="KW-0677">Repeat</keyword>
<dbReference type="SUPFAM" id="SSF52058">
    <property type="entry name" value="L domain-like"/>
    <property type="match status" value="1"/>
</dbReference>
<organism evidence="3 4">
    <name type="scientific">Trichuris muris</name>
    <name type="common">Mouse whipworm</name>
    <dbReference type="NCBI Taxonomy" id="70415"/>
    <lineage>
        <taxon>Eukaryota</taxon>
        <taxon>Metazoa</taxon>
        <taxon>Ecdysozoa</taxon>
        <taxon>Nematoda</taxon>
        <taxon>Enoplea</taxon>
        <taxon>Dorylaimia</taxon>
        <taxon>Trichinellida</taxon>
        <taxon>Trichuridae</taxon>
        <taxon>Trichuris</taxon>
    </lineage>
</organism>
<dbReference type="Pfam" id="PF13306">
    <property type="entry name" value="LRR_5"/>
    <property type="match status" value="2"/>
</dbReference>
<sequence length="536" mass="60434">MKLPGECVSLPRSPILQRESPEQVVCSANQEGAALAVGQLSSRDSLWPNRQIFPPQSVYTRHSVHFKQKHILRESILCTTVGGRLGRFVDSSSQWHPHCNGCNDVSSSSPRATSNFSTSGFHHRSIVIMQYSIGRPTVTTVALLYAILICHTFGGEFQTSLFCPQGCFCPREEEVLCDGVDLKNIPQEMSPKLRNLSISRANIEQIGADDFRFFPHLERLSLSNCGLLRVEEYTFAELSRLQFVTLLHNPLTELSSYSFSGLKHLKELIIRTSALHRIAAFTFFGSASIRVLDLRSDSIRRIEAEAFNGLYDVQFLHLPINLETIEPNAFHNLSRVHFIDIRQWRANDSDWDGVAKYTFRGMKHVSSIRMDQCNLGTIHSGAFDQLETVETVQIRNCRIASIRNAFSGMRNVGKLELLSNQIGHVARFAFENIPSEDVYSLKIVDNEIDCSCRNGWLIYNYGSLENDTLKRNYCSAPEHLARKLLRNIGRDYVANCTARYVYHHLDKENGGAPVAIPYVLISLLVCLVLHADGKLA</sequence>
<evidence type="ECO:0000313" key="4">
    <source>
        <dbReference type="WBParaSite" id="TMUE_2000008239.1"/>
    </source>
</evidence>
<evidence type="ECO:0000256" key="2">
    <source>
        <dbReference type="ARBA" id="ARBA00022737"/>
    </source>
</evidence>
<protein>
    <submittedName>
        <fullName evidence="4">LRRNT domain-containing protein</fullName>
    </submittedName>
</protein>
<keyword evidence="1" id="KW-0433">Leucine-rich repeat</keyword>
<dbReference type="InterPro" id="IPR051295">
    <property type="entry name" value="LGI_related"/>
</dbReference>
<dbReference type="InterPro" id="IPR026906">
    <property type="entry name" value="LRR_5"/>
</dbReference>
<dbReference type="PANTHER" id="PTHR24367">
    <property type="entry name" value="LEUCINE-RICH REPEAT-CONTAINING PROTEIN"/>
    <property type="match status" value="1"/>
</dbReference>
<dbReference type="SMART" id="SM00369">
    <property type="entry name" value="LRR_TYP"/>
    <property type="match status" value="5"/>
</dbReference>
<evidence type="ECO:0000256" key="1">
    <source>
        <dbReference type="ARBA" id="ARBA00022614"/>
    </source>
</evidence>
<dbReference type="WBParaSite" id="TMUE_2000008239.1">
    <property type="protein sequence ID" value="TMUE_2000008239.1"/>
    <property type="gene ID" value="WBGene00289224"/>
</dbReference>
<dbReference type="Gene3D" id="3.80.10.10">
    <property type="entry name" value="Ribonuclease Inhibitor"/>
    <property type="match status" value="1"/>
</dbReference>
<dbReference type="PANTHER" id="PTHR24367:SF318">
    <property type="entry name" value="LEUCINE-RICH GLIOMA-INACTIVATED PROTEIN 1-LIKE"/>
    <property type="match status" value="1"/>
</dbReference>
<dbReference type="Proteomes" id="UP000046395">
    <property type="component" value="Unassembled WGS sequence"/>
</dbReference>
<dbReference type="InterPro" id="IPR003591">
    <property type="entry name" value="Leu-rich_rpt_typical-subtyp"/>
</dbReference>
<reference evidence="4" key="1">
    <citation type="submission" date="2019-12" db="UniProtKB">
        <authorList>
            <consortium name="WormBaseParasite"/>
        </authorList>
    </citation>
    <scope>IDENTIFICATION</scope>
</reference>
<dbReference type="STRING" id="70415.A0A5S6QM45"/>
<evidence type="ECO:0000313" key="3">
    <source>
        <dbReference type="Proteomes" id="UP000046395"/>
    </source>
</evidence>
<proteinExistence type="predicted"/>
<name>A0A5S6QM45_TRIMR</name>
<dbReference type="AlphaFoldDB" id="A0A5S6QM45"/>
<accession>A0A5S6QM45</accession>
<dbReference type="InterPro" id="IPR032675">
    <property type="entry name" value="LRR_dom_sf"/>
</dbReference>